<name>A0ACC2DWM0_DIPCM</name>
<comment type="caution">
    <text evidence="1">The sequence shown here is derived from an EMBL/GenBank/DDBJ whole genome shotgun (WGS) entry which is preliminary data.</text>
</comment>
<keyword evidence="2" id="KW-1185">Reference proteome</keyword>
<reference evidence="2" key="1">
    <citation type="journal article" date="2024" name="Proc. Natl. Acad. Sci. U.S.A.">
        <title>Extraordinary preservation of gene collinearity over three hundred million years revealed in homosporous lycophytes.</title>
        <authorList>
            <person name="Li C."/>
            <person name="Wickell D."/>
            <person name="Kuo L.Y."/>
            <person name="Chen X."/>
            <person name="Nie B."/>
            <person name="Liao X."/>
            <person name="Peng D."/>
            <person name="Ji J."/>
            <person name="Jenkins J."/>
            <person name="Williams M."/>
            <person name="Shu S."/>
            <person name="Plott C."/>
            <person name="Barry K."/>
            <person name="Rajasekar S."/>
            <person name="Grimwood J."/>
            <person name="Han X."/>
            <person name="Sun S."/>
            <person name="Hou Z."/>
            <person name="He W."/>
            <person name="Dai G."/>
            <person name="Sun C."/>
            <person name="Schmutz J."/>
            <person name="Leebens-Mack J.H."/>
            <person name="Li F.W."/>
            <person name="Wang L."/>
        </authorList>
    </citation>
    <scope>NUCLEOTIDE SEQUENCE [LARGE SCALE GENOMIC DNA]</scope>
    <source>
        <strain evidence="2">cv. PW_Plant_1</strain>
    </source>
</reference>
<gene>
    <name evidence="1" type="ORF">O6H91_04G047900</name>
</gene>
<proteinExistence type="predicted"/>
<dbReference type="Proteomes" id="UP001162992">
    <property type="component" value="Chromosome 4"/>
</dbReference>
<organism evidence="1 2">
    <name type="scientific">Diphasiastrum complanatum</name>
    <name type="common">Issler's clubmoss</name>
    <name type="synonym">Lycopodium complanatum</name>
    <dbReference type="NCBI Taxonomy" id="34168"/>
    <lineage>
        <taxon>Eukaryota</taxon>
        <taxon>Viridiplantae</taxon>
        <taxon>Streptophyta</taxon>
        <taxon>Embryophyta</taxon>
        <taxon>Tracheophyta</taxon>
        <taxon>Lycopodiopsida</taxon>
        <taxon>Lycopodiales</taxon>
        <taxon>Lycopodiaceae</taxon>
        <taxon>Lycopodioideae</taxon>
        <taxon>Diphasiastrum</taxon>
    </lineage>
</organism>
<dbReference type="EMBL" id="CM055095">
    <property type="protein sequence ID" value="KAJ7558609.1"/>
    <property type="molecule type" value="Genomic_DNA"/>
</dbReference>
<protein>
    <submittedName>
        <fullName evidence="1">Uncharacterized protein</fullName>
    </submittedName>
</protein>
<evidence type="ECO:0000313" key="1">
    <source>
        <dbReference type="EMBL" id="KAJ7558609.1"/>
    </source>
</evidence>
<evidence type="ECO:0000313" key="2">
    <source>
        <dbReference type="Proteomes" id="UP001162992"/>
    </source>
</evidence>
<sequence>MPGKRSRPMQRTVSTRSLCLDSPVVEALPPPKEVGQKQGPMKIRPPSDVRQIVGFNPTVPLGNEEHKKSSRADLPHVKLIGFSKSARPSSGLESLMYTPRLSESTTQQGGVGLFSDLDEFVQSSKKDFLPKHECVHFGTTVQRVHGVLLIPLSDHQHSTSCRNNPKQSHPMPIFQSSKLQNRLFSQVQEQKRCQNQLPYDGLVRRRHGGYETPLCLGNALTLRPNSFMSVRECILDNEADKHDFCSMLNSLPDQRECAYTANFVAMDFMKACFLCKRKLRQGLDIYMYRGDRAFCSPDCRHHQIVLDERAERREKCSSSAHYKYRSRISASSTITAA</sequence>
<accession>A0ACC2DWM0</accession>